<dbReference type="AlphaFoldDB" id="F4XXA0"/>
<feature type="coiled-coil region" evidence="1">
    <location>
        <begin position="2"/>
        <end position="29"/>
    </location>
</feature>
<keyword evidence="3" id="KW-1185">Reference proteome</keyword>
<proteinExistence type="predicted"/>
<dbReference type="HOGENOM" id="CLU_3218746_0_0_3"/>
<reference evidence="3" key="1">
    <citation type="journal article" date="2011" name="Proc. Natl. Acad. Sci. U.S.A.">
        <title>Genomic insights into the physiology and ecology of the marine filamentous cyanobacterium Lyngbya majuscula.</title>
        <authorList>
            <person name="Jones A.C."/>
            <person name="Monroe E.A."/>
            <person name="Podell S."/>
            <person name="Hess W.R."/>
            <person name="Klages S."/>
            <person name="Esquenazi E."/>
            <person name="Niessen S."/>
            <person name="Hoover H."/>
            <person name="Rothmann M."/>
            <person name="Lasken R.S."/>
            <person name="Yates J.R.III."/>
            <person name="Reinhardt R."/>
            <person name="Kube M."/>
            <person name="Burkart M.D."/>
            <person name="Allen E.E."/>
            <person name="Dorrestein P.C."/>
            <person name="Gerwick W.H."/>
            <person name="Gerwick L."/>
        </authorList>
    </citation>
    <scope>NUCLEOTIDE SEQUENCE [LARGE SCALE GENOMIC DNA]</scope>
    <source>
        <strain evidence="3">3L</strain>
    </source>
</reference>
<organism evidence="2 3">
    <name type="scientific">Moorena producens 3L</name>
    <dbReference type="NCBI Taxonomy" id="489825"/>
    <lineage>
        <taxon>Bacteria</taxon>
        <taxon>Bacillati</taxon>
        <taxon>Cyanobacteriota</taxon>
        <taxon>Cyanophyceae</taxon>
        <taxon>Coleofasciculales</taxon>
        <taxon>Coleofasciculaceae</taxon>
        <taxon>Moorena</taxon>
    </lineage>
</organism>
<name>F4XXA0_9CYAN</name>
<sequence>MEQHIEKQNKQIENLYGQLQETLKQSQALTLKAFDGSSRSKDQN</sequence>
<evidence type="ECO:0000313" key="3">
    <source>
        <dbReference type="Proteomes" id="UP000003959"/>
    </source>
</evidence>
<gene>
    <name evidence="2" type="ORF">LYNGBM3L_46680</name>
</gene>
<evidence type="ECO:0000256" key="1">
    <source>
        <dbReference type="SAM" id="Coils"/>
    </source>
</evidence>
<dbReference type="EMBL" id="GL890946">
    <property type="protein sequence ID" value="EGJ30759.1"/>
    <property type="molecule type" value="Genomic_DNA"/>
</dbReference>
<keyword evidence="1" id="KW-0175">Coiled coil</keyword>
<protein>
    <submittedName>
        <fullName evidence="2">Uncharacterized protein</fullName>
    </submittedName>
</protein>
<accession>F4XXA0</accession>
<evidence type="ECO:0000313" key="2">
    <source>
        <dbReference type="EMBL" id="EGJ30759.1"/>
    </source>
</evidence>
<dbReference type="Proteomes" id="UP000003959">
    <property type="component" value="Unassembled WGS sequence"/>
</dbReference>